<dbReference type="InterPro" id="IPR000620">
    <property type="entry name" value="EamA_dom"/>
</dbReference>
<feature type="transmembrane region" description="Helical" evidence="6">
    <location>
        <begin position="69"/>
        <end position="93"/>
    </location>
</feature>
<keyword evidence="4 6" id="KW-1133">Transmembrane helix</keyword>
<protein>
    <submittedName>
        <fullName evidence="8">DMT family transporter</fullName>
    </submittedName>
</protein>
<dbReference type="PANTHER" id="PTHR42920:SF14">
    <property type="entry name" value="TRANSPORTER, DRUG_METABOLITE EXPORTER FAMILY"/>
    <property type="match status" value="1"/>
</dbReference>
<proteinExistence type="predicted"/>
<feature type="transmembrane region" description="Helical" evidence="6">
    <location>
        <begin position="278"/>
        <end position="297"/>
    </location>
</feature>
<dbReference type="Proteomes" id="UP001334732">
    <property type="component" value="Chromosome"/>
</dbReference>
<keyword evidence="5 6" id="KW-0472">Membrane</keyword>
<keyword evidence="3 6" id="KW-0812">Transmembrane</keyword>
<feature type="domain" description="EamA" evidence="7">
    <location>
        <begin position="158"/>
        <end position="295"/>
    </location>
</feature>
<evidence type="ECO:0000259" key="7">
    <source>
        <dbReference type="Pfam" id="PF00892"/>
    </source>
</evidence>
<organism evidence="8 9">
    <name type="scientific">Thiobacillus sedimenti</name>
    <dbReference type="NCBI Taxonomy" id="3110231"/>
    <lineage>
        <taxon>Bacteria</taxon>
        <taxon>Pseudomonadati</taxon>
        <taxon>Pseudomonadota</taxon>
        <taxon>Betaproteobacteria</taxon>
        <taxon>Nitrosomonadales</taxon>
        <taxon>Thiobacillaceae</taxon>
        <taxon>Thiobacillus</taxon>
    </lineage>
</organism>
<evidence type="ECO:0000256" key="1">
    <source>
        <dbReference type="ARBA" id="ARBA00004651"/>
    </source>
</evidence>
<dbReference type="InterPro" id="IPR037185">
    <property type="entry name" value="EmrE-like"/>
</dbReference>
<evidence type="ECO:0000256" key="2">
    <source>
        <dbReference type="ARBA" id="ARBA00022475"/>
    </source>
</evidence>
<evidence type="ECO:0000313" key="9">
    <source>
        <dbReference type="Proteomes" id="UP001334732"/>
    </source>
</evidence>
<evidence type="ECO:0000313" key="8">
    <source>
        <dbReference type="EMBL" id="WRS39049.1"/>
    </source>
</evidence>
<dbReference type="Pfam" id="PF00892">
    <property type="entry name" value="EamA"/>
    <property type="match status" value="2"/>
</dbReference>
<feature type="transmembrane region" description="Helical" evidence="6">
    <location>
        <begin position="99"/>
        <end position="116"/>
    </location>
</feature>
<dbReference type="RefSeq" id="WP_324779581.1">
    <property type="nucleotide sequence ID" value="NZ_CP141769.1"/>
</dbReference>
<gene>
    <name evidence="8" type="ORF">VA613_13715</name>
</gene>
<keyword evidence="2" id="KW-1003">Cell membrane</keyword>
<feature type="transmembrane region" description="Helical" evidence="6">
    <location>
        <begin position="128"/>
        <end position="148"/>
    </location>
</feature>
<reference evidence="8 9" key="1">
    <citation type="submission" date="2023-12" db="EMBL/GenBank/DDBJ databases">
        <title>Thiobacillus sedimentum sp. nov., a chemolithoautotrophic sulfur-oxidizing bacterium isolated from freshwater sediment.</title>
        <authorList>
            <person name="Luo J."/>
            <person name="Dai C."/>
        </authorList>
    </citation>
    <scope>NUCLEOTIDE SEQUENCE [LARGE SCALE GENOMIC DNA]</scope>
    <source>
        <strain evidence="8 9">SCUT-2</strain>
    </source>
</reference>
<dbReference type="InterPro" id="IPR051258">
    <property type="entry name" value="Diverse_Substrate_Transporter"/>
</dbReference>
<dbReference type="EMBL" id="CP141769">
    <property type="protein sequence ID" value="WRS39049.1"/>
    <property type="molecule type" value="Genomic_DNA"/>
</dbReference>
<feature type="transmembrane region" description="Helical" evidence="6">
    <location>
        <begin position="160"/>
        <end position="180"/>
    </location>
</feature>
<feature type="transmembrane region" description="Helical" evidence="6">
    <location>
        <begin position="37"/>
        <end position="57"/>
    </location>
</feature>
<feature type="transmembrane region" description="Helical" evidence="6">
    <location>
        <begin position="251"/>
        <end position="272"/>
    </location>
</feature>
<evidence type="ECO:0000256" key="6">
    <source>
        <dbReference type="SAM" id="Phobius"/>
    </source>
</evidence>
<name>A0ABZ1CIN3_9PROT</name>
<accession>A0ABZ1CIN3</accession>
<dbReference type="PANTHER" id="PTHR42920">
    <property type="entry name" value="OS03G0707200 PROTEIN-RELATED"/>
    <property type="match status" value="1"/>
</dbReference>
<evidence type="ECO:0000256" key="3">
    <source>
        <dbReference type="ARBA" id="ARBA00022692"/>
    </source>
</evidence>
<sequence length="313" mass="32945">MPRTSLFQAMGLLLLAAVSWGGMFQVAKPLLAQVDAFHMTAIRYGAAAFIFAALLAYREGRAAFSLEGNVGLLWLYGSLGFAGFNLLAFTGLAHSRPEHAAVIMALMPLMTALVNWGMRGIRPASHTLFAIVLALTGVVLVVTDGHLSALTVSGQIGGDLLLLLGALCWVFYTLGAARFAHWSPLRYTTLTCLPGVLSILAATAAMTRLGHIHPPTMTALQGGLWALAYMVVIGAVIAVLSWNAGIRKLGALNGVLFINFVPVSAFVIGVLLGHHFGMAELAGAALVILALVFNSLLSQRAQPRMAGGMVGAR</sequence>
<comment type="subcellular location">
    <subcellularLocation>
        <location evidence="1">Cell membrane</location>
        <topology evidence="1">Multi-pass membrane protein</topology>
    </subcellularLocation>
</comment>
<evidence type="ECO:0000256" key="5">
    <source>
        <dbReference type="ARBA" id="ARBA00023136"/>
    </source>
</evidence>
<feature type="transmembrane region" description="Helical" evidence="6">
    <location>
        <begin position="226"/>
        <end position="244"/>
    </location>
</feature>
<dbReference type="SUPFAM" id="SSF103481">
    <property type="entry name" value="Multidrug resistance efflux transporter EmrE"/>
    <property type="match status" value="1"/>
</dbReference>
<evidence type="ECO:0000256" key="4">
    <source>
        <dbReference type="ARBA" id="ARBA00022989"/>
    </source>
</evidence>
<feature type="transmembrane region" description="Helical" evidence="6">
    <location>
        <begin position="187"/>
        <end position="206"/>
    </location>
</feature>
<keyword evidence="9" id="KW-1185">Reference proteome</keyword>
<feature type="domain" description="EamA" evidence="7">
    <location>
        <begin position="11"/>
        <end position="142"/>
    </location>
</feature>